<evidence type="ECO:0000256" key="4">
    <source>
        <dbReference type="ARBA" id="ARBA00022605"/>
    </source>
</evidence>
<dbReference type="STRING" id="1137138.A0A067P2X0"/>
<accession>A0A067P2X0</accession>
<keyword evidence="4 11" id="KW-0028">Amino-acid biosynthesis</keyword>
<dbReference type="InterPro" id="IPR033939">
    <property type="entry name" value="BCAT_family"/>
</dbReference>
<dbReference type="VEuPathDB" id="FungiDB:PLEOSDRAFT_1074654"/>
<feature type="modified residue" description="N6-(pyridoxal phosphate)lysine" evidence="8">
    <location>
        <position position="217"/>
    </location>
</feature>
<dbReference type="CDD" id="cd01557">
    <property type="entry name" value="BCAT_beta_family"/>
    <property type="match status" value="1"/>
</dbReference>
<gene>
    <name evidence="12" type="ORF">PLEOSDRAFT_1074654</name>
</gene>
<comment type="catalytic activity">
    <reaction evidence="11">
        <text>L-valine + 2-oxoglutarate = 3-methyl-2-oxobutanoate + L-glutamate</text>
        <dbReference type="Rhea" id="RHEA:24813"/>
        <dbReference type="ChEBI" id="CHEBI:11851"/>
        <dbReference type="ChEBI" id="CHEBI:16810"/>
        <dbReference type="ChEBI" id="CHEBI:29985"/>
        <dbReference type="ChEBI" id="CHEBI:57762"/>
        <dbReference type="EC" id="2.6.1.42"/>
    </reaction>
</comment>
<dbReference type="Proteomes" id="UP000027073">
    <property type="component" value="Unassembled WGS sequence"/>
</dbReference>
<keyword evidence="5 11" id="KW-0808">Transferase</keyword>
<dbReference type="PANTHER" id="PTHR11825:SF44">
    <property type="entry name" value="BRANCHED-CHAIN-AMINO-ACID AMINOTRANSFERASE"/>
    <property type="match status" value="1"/>
</dbReference>
<keyword evidence="6 10" id="KW-0663">Pyridoxal phosphate</keyword>
<sequence length="396" mass="42945">MTGALTNGINGTGLHKLPADLDASKLIIHRAESLKAVPVWETLQFGETPTDHMLICTYDPINGWSNPEIKPYGPLSLDPMSSCLQYATNVFEGMKAYVGPNGNPRLFRPSRNMKRLETSVARLALPTFDSAELLKLIKQLVLLESRWIPDLPGYSLYIRPTIIGTRPKLSVAASNEAMLYVVLSPTGPYFPTGPKPLSLMAVSETARTWPGGTGGHKLGINYAPALLPQQIAAEQGYDQVVWLLGEDNRITEVGAMNVFAVVGRNDGDLDVMTPSLDGTILPGVTRASCLELLSAHPQKSVLPNIPLSTRIHVHERAITMEELTSWSAKGQLHELFGVGTAVIVAPIGKIGFQNMDVVPLVHPEGFGPVAGALMQRLSDIQTGKSQWEDWSVELSA</sequence>
<dbReference type="GO" id="GO:0052655">
    <property type="term" value="F:L-valine-2-oxoglutarate transaminase activity"/>
    <property type="evidence" value="ECO:0007669"/>
    <property type="project" value="RHEA"/>
</dbReference>
<evidence type="ECO:0000256" key="8">
    <source>
        <dbReference type="PIRSR" id="PIRSR006468-1"/>
    </source>
</evidence>
<evidence type="ECO:0000313" key="13">
    <source>
        <dbReference type="Proteomes" id="UP000027073"/>
    </source>
</evidence>
<dbReference type="EMBL" id="KL198006">
    <property type="protein sequence ID" value="KDQ30211.1"/>
    <property type="molecule type" value="Genomic_DNA"/>
</dbReference>
<dbReference type="InParanoid" id="A0A067P2X0"/>
<dbReference type="OrthoDB" id="1732691at2759"/>
<dbReference type="PANTHER" id="PTHR11825">
    <property type="entry name" value="SUBGROUP IIII AMINOTRANSFERASE"/>
    <property type="match status" value="1"/>
</dbReference>
<comment type="similarity">
    <text evidence="2 9">Belongs to the class-IV pyridoxal-phosphate-dependent aminotransferase family.</text>
</comment>
<proteinExistence type="inferred from homology"/>
<dbReference type="InterPro" id="IPR005786">
    <property type="entry name" value="B_amino_transII"/>
</dbReference>
<evidence type="ECO:0000256" key="11">
    <source>
        <dbReference type="RuleBase" id="RU004517"/>
    </source>
</evidence>
<comment type="catalytic activity">
    <reaction evidence="11">
        <text>L-leucine + 2-oxoglutarate = 4-methyl-2-oxopentanoate + L-glutamate</text>
        <dbReference type="Rhea" id="RHEA:18321"/>
        <dbReference type="ChEBI" id="CHEBI:16810"/>
        <dbReference type="ChEBI" id="CHEBI:17865"/>
        <dbReference type="ChEBI" id="CHEBI:29985"/>
        <dbReference type="ChEBI" id="CHEBI:57427"/>
        <dbReference type="EC" id="2.6.1.42"/>
    </reaction>
</comment>
<evidence type="ECO:0000256" key="9">
    <source>
        <dbReference type="RuleBase" id="RU004106"/>
    </source>
</evidence>
<dbReference type="PROSITE" id="PS00770">
    <property type="entry name" value="AA_TRANSFER_CLASS_4"/>
    <property type="match status" value="1"/>
</dbReference>
<dbReference type="PIRSF" id="PIRSF006468">
    <property type="entry name" value="BCAT1"/>
    <property type="match status" value="1"/>
</dbReference>
<dbReference type="Gene3D" id="3.30.470.10">
    <property type="match status" value="1"/>
</dbReference>
<evidence type="ECO:0000256" key="3">
    <source>
        <dbReference type="ARBA" id="ARBA00022576"/>
    </source>
</evidence>
<evidence type="ECO:0000313" key="12">
    <source>
        <dbReference type="EMBL" id="KDQ30211.1"/>
    </source>
</evidence>
<evidence type="ECO:0000256" key="1">
    <source>
        <dbReference type="ARBA" id="ARBA00001933"/>
    </source>
</evidence>
<protein>
    <recommendedName>
        <fullName evidence="11">Branched-chain-amino-acid aminotransferase</fullName>
        <ecNumber evidence="11">2.6.1.42</ecNumber>
    </recommendedName>
</protein>
<dbReference type="AlphaFoldDB" id="A0A067P2X0"/>
<dbReference type="GO" id="GO:0052654">
    <property type="term" value="F:L-leucine-2-oxoglutarate transaminase activity"/>
    <property type="evidence" value="ECO:0007669"/>
    <property type="project" value="RHEA"/>
</dbReference>
<dbReference type="GO" id="GO:0052656">
    <property type="term" value="F:L-isoleucine-2-oxoglutarate transaminase activity"/>
    <property type="evidence" value="ECO:0007669"/>
    <property type="project" value="RHEA"/>
</dbReference>
<organism evidence="12 13">
    <name type="scientific">Pleurotus ostreatus (strain PC15)</name>
    <name type="common">Oyster mushroom</name>
    <dbReference type="NCBI Taxonomy" id="1137138"/>
    <lineage>
        <taxon>Eukaryota</taxon>
        <taxon>Fungi</taxon>
        <taxon>Dikarya</taxon>
        <taxon>Basidiomycota</taxon>
        <taxon>Agaricomycotina</taxon>
        <taxon>Agaricomycetes</taxon>
        <taxon>Agaricomycetidae</taxon>
        <taxon>Agaricales</taxon>
        <taxon>Pleurotineae</taxon>
        <taxon>Pleurotaceae</taxon>
        <taxon>Pleurotus</taxon>
    </lineage>
</organism>
<name>A0A067P2X0_PLEO1</name>
<dbReference type="GO" id="GO:0005739">
    <property type="term" value="C:mitochondrion"/>
    <property type="evidence" value="ECO:0007669"/>
    <property type="project" value="TreeGrafter"/>
</dbReference>
<comment type="catalytic activity">
    <reaction evidence="11">
        <text>L-isoleucine + 2-oxoglutarate = (S)-3-methyl-2-oxopentanoate + L-glutamate</text>
        <dbReference type="Rhea" id="RHEA:24801"/>
        <dbReference type="ChEBI" id="CHEBI:16810"/>
        <dbReference type="ChEBI" id="CHEBI:29985"/>
        <dbReference type="ChEBI" id="CHEBI:35146"/>
        <dbReference type="ChEBI" id="CHEBI:58045"/>
        <dbReference type="EC" id="2.6.1.42"/>
    </reaction>
</comment>
<dbReference type="EC" id="2.6.1.42" evidence="11"/>
<keyword evidence="3 11" id="KW-0032">Aminotransferase</keyword>
<dbReference type="SUPFAM" id="SSF56752">
    <property type="entry name" value="D-aminoacid aminotransferase-like PLP-dependent enzymes"/>
    <property type="match status" value="1"/>
</dbReference>
<dbReference type="NCBIfam" id="NF009897">
    <property type="entry name" value="PRK13357.1"/>
    <property type="match status" value="1"/>
</dbReference>
<dbReference type="Gene3D" id="3.20.10.10">
    <property type="entry name" value="D-amino Acid Aminotransferase, subunit A, domain 2"/>
    <property type="match status" value="1"/>
</dbReference>
<dbReference type="InterPro" id="IPR043131">
    <property type="entry name" value="BCAT-like_N"/>
</dbReference>
<evidence type="ECO:0000256" key="5">
    <source>
        <dbReference type="ARBA" id="ARBA00022679"/>
    </source>
</evidence>
<dbReference type="InterPro" id="IPR018300">
    <property type="entry name" value="Aminotrans_IV_CS"/>
</dbReference>
<dbReference type="InterPro" id="IPR036038">
    <property type="entry name" value="Aminotransferase-like"/>
</dbReference>
<evidence type="ECO:0000256" key="10">
    <source>
        <dbReference type="RuleBase" id="RU004516"/>
    </source>
</evidence>
<dbReference type="Pfam" id="PF01063">
    <property type="entry name" value="Aminotran_4"/>
    <property type="match status" value="1"/>
</dbReference>
<evidence type="ECO:0000256" key="7">
    <source>
        <dbReference type="ARBA" id="ARBA00023304"/>
    </source>
</evidence>
<evidence type="ECO:0000256" key="6">
    <source>
        <dbReference type="ARBA" id="ARBA00022898"/>
    </source>
</evidence>
<comment type="cofactor">
    <cofactor evidence="1 10">
        <name>pyridoxal 5'-phosphate</name>
        <dbReference type="ChEBI" id="CHEBI:597326"/>
    </cofactor>
</comment>
<reference evidence="13" key="1">
    <citation type="journal article" date="2014" name="Proc. Natl. Acad. Sci. U.S.A.">
        <title>Extensive sampling of basidiomycete genomes demonstrates inadequacy of the white-rot/brown-rot paradigm for wood decay fungi.</title>
        <authorList>
            <person name="Riley R."/>
            <person name="Salamov A.A."/>
            <person name="Brown D.W."/>
            <person name="Nagy L.G."/>
            <person name="Floudas D."/>
            <person name="Held B.W."/>
            <person name="Levasseur A."/>
            <person name="Lombard V."/>
            <person name="Morin E."/>
            <person name="Otillar R."/>
            <person name="Lindquist E.A."/>
            <person name="Sun H."/>
            <person name="LaButti K.M."/>
            <person name="Schmutz J."/>
            <person name="Jabbour D."/>
            <person name="Luo H."/>
            <person name="Baker S.E."/>
            <person name="Pisabarro A.G."/>
            <person name="Walton J.D."/>
            <person name="Blanchette R.A."/>
            <person name="Henrissat B."/>
            <person name="Martin F."/>
            <person name="Cullen D."/>
            <person name="Hibbett D.S."/>
            <person name="Grigoriev I.V."/>
        </authorList>
    </citation>
    <scope>NUCLEOTIDE SEQUENCE [LARGE SCALE GENOMIC DNA]</scope>
    <source>
        <strain evidence="13">PC15</strain>
    </source>
</reference>
<dbReference type="InterPro" id="IPR001544">
    <property type="entry name" value="Aminotrans_IV"/>
</dbReference>
<evidence type="ECO:0000256" key="2">
    <source>
        <dbReference type="ARBA" id="ARBA00009320"/>
    </source>
</evidence>
<dbReference type="InterPro" id="IPR043132">
    <property type="entry name" value="BCAT-like_C"/>
</dbReference>
<dbReference type="GO" id="GO:0009099">
    <property type="term" value="P:L-valine biosynthetic process"/>
    <property type="evidence" value="ECO:0007669"/>
    <property type="project" value="TreeGrafter"/>
</dbReference>
<dbReference type="HOGENOM" id="CLU_031922_0_0_1"/>
<keyword evidence="7 11" id="KW-0100">Branched-chain amino acid biosynthesis</keyword>
<dbReference type="GO" id="GO:0009098">
    <property type="term" value="P:L-leucine biosynthetic process"/>
    <property type="evidence" value="ECO:0007669"/>
    <property type="project" value="TreeGrafter"/>
</dbReference>
<dbReference type="NCBIfam" id="TIGR01123">
    <property type="entry name" value="ilvE_II"/>
    <property type="match status" value="1"/>
</dbReference>